<accession>A0A1S6KVI1</accession>
<keyword evidence="2" id="KW-1185">Reference proteome</keyword>
<gene>
    <name evidence="1" type="ORF">F_27</name>
</gene>
<name>A0A1S6KVI1_9CAUD</name>
<dbReference type="Proteomes" id="UP000221741">
    <property type="component" value="Segment"/>
</dbReference>
<protein>
    <submittedName>
        <fullName evidence="1">Uncharacterized protein</fullName>
    </submittedName>
</protein>
<evidence type="ECO:0000313" key="2">
    <source>
        <dbReference type="Proteomes" id="UP000221741"/>
    </source>
</evidence>
<sequence>MVTVILVLTLISGSGQTISQVPITAPTLQDAFTICDQSGSKWADKFGDVSNVAAGYECI</sequence>
<dbReference type="EMBL" id="KY295894">
    <property type="protein sequence ID" value="AQT25421.1"/>
    <property type="molecule type" value="Genomic_DNA"/>
</dbReference>
<reference evidence="1 2" key="1">
    <citation type="submission" date="2016-12" db="EMBL/GenBank/DDBJ databases">
        <title>Biological and genomic characterisation of a historic collection of therapeutic bacteriophage.</title>
        <authorList>
            <person name="Baig A."/>
            <person name="Colom J."/>
            <person name="Atterbury R."/>
            <person name="Barrow P."/>
        </authorList>
    </citation>
    <scope>NUCLEOTIDE SEQUENCE [LARGE SCALE GENOMIC DNA]</scope>
</reference>
<proteinExistence type="predicted"/>
<organism evidence="1 2">
    <name type="scientific">Escherichia phage vB_EcoP_F</name>
    <dbReference type="NCBI Taxonomy" id="1933110"/>
    <lineage>
        <taxon>Viruses</taxon>
        <taxon>Duplodnaviria</taxon>
        <taxon>Heunggongvirae</taxon>
        <taxon>Uroviricota</taxon>
        <taxon>Caudoviricetes</taxon>
        <taxon>Autographivirales</taxon>
        <taxon>Autotranscriptaviridae</taxon>
        <taxon>Studiervirinae</taxon>
        <taxon>Kayfunavirus</taxon>
        <taxon>Kayfunavirus F</taxon>
    </lineage>
</organism>
<evidence type="ECO:0000313" key="1">
    <source>
        <dbReference type="EMBL" id="AQT25421.1"/>
    </source>
</evidence>